<dbReference type="EMBL" id="PITI01000101">
    <property type="protein sequence ID" value="TBU08748.1"/>
    <property type="molecule type" value="Genomic_DNA"/>
</dbReference>
<dbReference type="GO" id="GO:0005886">
    <property type="term" value="C:plasma membrane"/>
    <property type="evidence" value="ECO:0007669"/>
    <property type="project" value="TreeGrafter"/>
</dbReference>
<evidence type="ECO:0000313" key="5">
    <source>
        <dbReference type="Proteomes" id="UP000291404"/>
    </source>
</evidence>
<feature type="domain" description="Ras-GEF" evidence="3">
    <location>
        <begin position="98"/>
        <end position="313"/>
    </location>
</feature>
<dbReference type="InterPro" id="IPR001895">
    <property type="entry name" value="RASGEF_cat_dom"/>
</dbReference>
<keyword evidence="5" id="KW-1185">Reference proteome</keyword>
<protein>
    <submittedName>
        <fullName evidence="4">RasGEF domain-containing protein</fullName>
    </submittedName>
</protein>
<proteinExistence type="predicted"/>
<dbReference type="VEuPathDB" id="MicrosporidiaDB:CWI36_0101p0030"/>
<dbReference type="InterPro" id="IPR023578">
    <property type="entry name" value="Ras_GEF_dom_sf"/>
</dbReference>
<dbReference type="SMART" id="SM00147">
    <property type="entry name" value="RasGEF"/>
    <property type="match status" value="1"/>
</dbReference>
<gene>
    <name evidence="4" type="ORF">CWI36_0101p0030</name>
</gene>
<keyword evidence="1 2" id="KW-0344">Guanine-nucleotide releasing factor</keyword>
<evidence type="ECO:0000313" key="4">
    <source>
        <dbReference type="EMBL" id="TBU08748.1"/>
    </source>
</evidence>
<dbReference type="SUPFAM" id="SSF48366">
    <property type="entry name" value="Ras GEF"/>
    <property type="match status" value="1"/>
</dbReference>
<accession>A0A4Q9LKF4</accession>
<organism evidence="4 5">
    <name type="scientific">Hamiltosporidium magnivora</name>
    <dbReference type="NCBI Taxonomy" id="148818"/>
    <lineage>
        <taxon>Eukaryota</taxon>
        <taxon>Fungi</taxon>
        <taxon>Fungi incertae sedis</taxon>
        <taxon>Microsporidia</taxon>
        <taxon>Dubosqiidae</taxon>
        <taxon>Hamiltosporidium</taxon>
    </lineage>
</organism>
<evidence type="ECO:0000256" key="2">
    <source>
        <dbReference type="PROSITE-ProRule" id="PRU00168"/>
    </source>
</evidence>
<dbReference type="Gene3D" id="1.10.840.10">
    <property type="entry name" value="Ras guanine-nucleotide exchange factors catalytic domain"/>
    <property type="match status" value="1"/>
</dbReference>
<dbReference type="STRING" id="148818.A0A4Q9LKF4"/>
<dbReference type="InterPro" id="IPR008937">
    <property type="entry name" value="Ras-like_GEF"/>
</dbReference>
<dbReference type="GO" id="GO:0007265">
    <property type="term" value="P:Ras protein signal transduction"/>
    <property type="evidence" value="ECO:0007669"/>
    <property type="project" value="TreeGrafter"/>
</dbReference>
<dbReference type="PROSITE" id="PS50009">
    <property type="entry name" value="RASGEF_CAT"/>
    <property type="match status" value="1"/>
</dbReference>
<evidence type="ECO:0000256" key="1">
    <source>
        <dbReference type="ARBA" id="ARBA00022658"/>
    </source>
</evidence>
<sequence>MNEKVDNFMKYISVYCKYGETTIVPYKTFEECKNIKVDVNEEENDKKMDEEARKITFLWSTDILPLSRYQIILKKGVNESKWKLKMEKICQRTIMDFKSNSLAKILTIIDFEMVKSIQPSELLFYDGSKESESKCPTLSQLKSKNNCLKNYISYEISKNRNSIYKFLKISKKLLLLENYNSLNSILNGIRTHKLNFKELDSVSKVFDKCKTYFQIRQLLDICFQKKSFFIPPLEIILKDIEDSNRNKNSLIASKRFCKLIEFLIIVQNQKFVKKINKKTEHFILNKMFVSRFYSAKRKKICSKKYEGSYFLFI</sequence>
<dbReference type="VEuPathDB" id="MicrosporidiaDB:CWI39_0064p0040"/>
<dbReference type="Proteomes" id="UP000291404">
    <property type="component" value="Unassembled WGS sequence"/>
</dbReference>
<comment type="caution">
    <text evidence="4">The sequence shown here is derived from an EMBL/GenBank/DDBJ whole genome shotgun (WGS) entry which is preliminary data.</text>
</comment>
<dbReference type="InterPro" id="IPR036964">
    <property type="entry name" value="RASGEF_cat_dom_sf"/>
</dbReference>
<dbReference type="Pfam" id="PF00617">
    <property type="entry name" value="RasGEF"/>
    <property type="match status" value="1"/>
</dbReference>
<dbReference type="PANTHER" id="PTHR23113:SF99">
    <property type="entry name" value="RASGEF DOMAIN-CONTAINING PROTEIN"/>
    <property type="match status" value="1"/>
</dbReference>
<evidence type="ECO:0000259" key="3">
    <source>
        <dbReference type="PROSITE" id="PS50009"/>
    </source>
</evidence>
<dbReference type="AlphaFoldDB" id="A0A4Q9LKF4"/>
<dbReference type="GO" id="GO:0005085">
    <property type="term" value="F:guanyl-nucleotide exchange factor activity"/>
    <property type="evidence" value="ECO:0007669"/>
    <property type="project" value="UniProtKB-KW"/>
</dbReference>
<dbReference type="PANTHER" id="PTHR23113">
    <property type="entry name" value="GUANINE NUCLEOTIDE EXCHANGE FACTOR"/>
    <property type="match status" value="1"/>
</dbReference>
<reference evidence="4 5" key="1">
    <citation type="submission" date="2017-12" db="EMBL/GenBank/DDBJ databases">
        <authorList>
            <person name="Pombert J.-F."/>
            <person name="Haag K.L."/>
            <person name="Ebert D."/>
        </authorList>
    </citation>
    <scope>NUCLEOTIDE SEQUENCE [LARGE SCALE GENOMIC DNA]</scope>
    <source>
        <strain evidence="4">BE-OM-2</strain>
    </source>
</reference>
<name>A0A4Q9LKF4_9MICR</name>